<proteinExistence type="predicted"/>
<reference evidence="1" key="1">
    <citation type="journal article" date="2008" name="ISME J.">
        <title>Genomic patterns of recombination, clonal divergence and environment in marine microbial populations.</title>
        <authorList>
            <person name="Konstantinidis K.T."/>
            <person name="Delong E.F."/>
        </authorList>
    </citation>
    <scope>NUCLEOTIDE SEQUENCE</scope>
</reference>
<protein>
    <submittedName>
        <fullName evidence="1">Uncharacterized protein</fullName>
    </submittedName>
</protein>
<feature type="non-terminal residue" evidence="1">
    <location>
        <position position="1"/>
    </location>
</feature>
<name>B3T886_9ARCH</name>
<dbReference type="AlphaFoldDB" id="B3T886"/>
<dbReference type="EMBL" id="EU016636">
    <property type="protein sequence ID" value="ABZ08795.1"/>
    <property type="molecule type" value="Genomic_DNA"/>
</dbReference>
<organism evidence="1">
    <name type="scientific">uncultured marine crenarchaeote HF4000_APKG5B22</name>
    <dbReference type="NCBI Taxonomy" id="455590"/>
    <lineage>
        <taxon>Archaea</taxon>
        <taxon>Nitrososphaerota</taxon>
        <taxon>Nitrososphaeria</taxon>
        <taxon>Nitrosopumilales</taxon>
        <taxon>environmental samples</taxon>
    </lineage>
</organism>
<sequence>SCELVLTSSVRRRRSQSMRFFLKAELRRLLSMERRLVILANWIPRFLKISG</sequence>
<gene>
    <name evidence="1" type="ORF">ALOHA_HF4000APKG5B22ctg2g33</name>
</gene>
<evidence type="ECO:0000313" key="1">
    <source>
        <dbReference type="EMBL" id="ABZ08795.1"/>
    </source>
</evidence>
<accession>B3T886</accession>